<dbReference type="InterPro" id="IPR011722">
    <property type="entry name" value="Hemimethylated_DNA-bd_dom"/>
</dbReference>
<sequence length="596" mass="70395">MDKIPYEILELILSHPVLNENDLVNFGSTCSEFRNVINSSSTIWKSKFFQRWEKPSSKKITVDNWMKEFITRVTIEKKTEEILSEMSQKFYTVIELCDTDLEYVNEFINSDKYSYYYIVDYLIRLNGAEKPTSLTIKYYGNKLLKYIKQNHLSQVWLDLIRLEEKYQTLEKSAIFIADWFQTDDESVEDMVIQHLDSAADLVKKFLKVQYKDHPLNSVSEETFIKWKNENISGNMFESHHCKQIINCISHVLLNQLQYYFTPYLDTEICYTIDSAISERRTTPLILGVIYESVARRLGIRCEIIFFPAHNLLRWKEEYGNENSPYHYIDMSGEEMFLSPECCSRNALVISQCPMKKPRFQYSNMKQVAEKAAHDILNTERMENGINHISDASILELLLLFSPMNIEWYRQLGRYYMRKEMNVIGLIKKMRAISPESLPREAQKMYEPILSALDVYFKNWEESKSNMVKVKRRTKQIEFAVGMIGRHKIYDYTCVVYGWDPLCQASQDWIISNGVLDLPHKDQQPFYNVLAHDGTERYVAQENLQIIHSPPLICHPEIGHFFEEYCITYYKPNKQLQDEYPEDASALEKLLRRHTTE</sequence>
<dbReference type="AlphaFoldDB" id="A0AAW2HRG6"/>
<dbReference type="PANTHER" id="PTHR31350:SF21">
    <property type="entry name" value="F-BOX ONLY PROTEIN 21"/>
    <property type="match status" value="1"/>
</dbReference>
<dbReference type="Pfam" id="PF12937">
    <property type="entry name" value="F-box-like"/>
    <property type="match status" value="1"/>
</dbReference>
<dbReference type="Pfam" id="PF13369">
    <property type="entry name" value="Transglut_core2"/>
    <property type="match status" value="1"/>
</dbReference>
<dbReference type="NCBIfam" id="TIGR02097">
    <property type="entry name" value="yccV"/>
    <property type="match status" value="1"/>
</dbReference>
<feature type="domain" description="F-box" evidence="1">
    <location>
        <begin position="1"/>
        <end position="47"/>
    </location>
</feature>
<reference evidence="2" key="1">
    <citation type="journal article" date="2024" name="Gigascience">
        <title>Chromosome-level genome of the poultry shaft louse Menopon gallinae provides insight into the host-switching and adaptive evolution of parasitic lice.</title>
        <authorList>
            <person name="Xu Y."/>
            <person name="Ma L."/>
            <person name="Liu S."/>
            <person name="Liang Y."/>
            <person name="Liu Q."/>
            <person name="He Z."/>
            <person name="Tian L."/>
            <person name="Duan Y."/>
            <person name="Cai W."/>
            <person name="Li H."/>
            <person name="Song F."/>
        </authorList>
    </citation>
    <scope>NUCLEOTIDE SEQUENCE</scope>
    <source>
        <strain evidence="2">Cailab_2023a</strain>
    </source>
</reference>
<comment type="caution">
    <text evidence="2">The sequence shown here is derived from an EMBL/GenBank/DDBJ whole genome shotgun (WGS) entry which is preliminary data.</text>
</comment>
<dbReference type="EMBL" id="JARGDH010000003">
    <property type="protein sequence ID" value="KAL0272066.1"/>
    <property type="molecule type" value="Genomic_DNA"/>
</dbReference>
<organism evidence="2">
    <name type="scientific">Menopon gallinae</name>
    <name type="common">poultry shaft louse</name>
    <dbReference type="NCBI Taxonomy" id="328185"/>
    <lineage>
        <taxon>Eukaryota</taxon>
        <taxon>Metazoa</taxon>
        <taxon>Ecdysozoa</taxon>
        <taxon>Arthropoda</taxon>
        <taxon>Hexapoda</taxon>
        <taxon>Insecta</taxon>
        <taxon>Pterygota</taxon>
        <taxon>Neoptera</taxon>
        <taxon>Paraneoptera</taxon>
        <taxon>Psocodea</taxon>
        <taxon>Troctomorpha</taxon>
        <taxon>Phthiraptera</taxon>
        <taxon>Amblycera</taxon>
        <taxon>Menoponidae</taxon>
        <taxon>Menopon</taxon>
    </lineage>
</organism>
<dbReference type="EMBL" id="JARGDH010000003">
    <property type="protein sequence ID" value="KAL0272065.1"/>
    <property type="molecule type" value="Genomic_DNA"/>
</dbReference>
<accession>A0AAW2HRG6</accession>
<dbReference type="PANTHER" id="PTHR31350">
    <property type="entry name" value="SI:DKEY-261L7.2"/>
    <property type="match status" value="1"/>
</dbReference>
<dbReference type="InterPro" id="IPR036623">
    <property type="entry name" value="Hemimethylated_DNA-bd_sf"/>
</dbReference>
<dbReference type="PROSITE" id="PS50181">
    <property type="entry name" value="FBOX"/>
    <property type="match status" value="1"/>
</dbReference>
<evidence type="ECO:0000259" key="1">
    <source>
        <dbReference type="PROSITE" id="PS50181"/>
    </source>
</evidence>
<dbReference type="Gene3D" id="1.20.1280.50">
    <property type="match status" value="1"/>
</dbReference>
<dbReference type="Gene3D" id="2.30.30.390">
    <property type="entry name" value="Hemimethylated DNA-binding domain"/>
    <property type="match status" value="1"/>
</dbReference>
<protein>
    <recommendedName>
        <fullName evidence="1">F-box domain-containing protein</fullName>
    </recommendedName>
</protein>
<dbReference type="InterPro" id="IPR032698">
    <property type="entry name" value="SirB1_N"/>
</dbReference>
<dbReference type="GO" id="GO:0003677">
    <property type="term" value="F:DNA binding"/>
    <property type="evidence" value="ECO:0007669"/>
    <property type="project" value="InterPro"/>
</dbReference>
<dbReference type="Pfam" id="PF08755">
    <property type="entry name" value="YccV-like"/>
    <property type="match status" value="1"/>
</dbReference>
<dbReference type="InterPro" id="IPR036047">
    <property type="entry name" value="F-box-like_dom_sf"/>
</dbReference>
<proteinExistence type="predicted"/>
<name>A0AAW2HRG6_9NEOP</name>
<dbReference type="InterPro" id="IPR001810">
    <property type="entry name" value="F-box_dom"/>
</dbReference>
<dbReference type="SUPFAM" id="SSF81383">
    <property type="entry name" value="F-box domain"/>
    <property type="match status" value="1"/>
</dbReference>
<evidence type="ECO:0000313" key="2">
    <source>
        <dbReference type="EMBL" id="KAL0272066.1"/>
    </source>
</evidence>
<gene>
    <name evidence="2" type="ORF">PYX00_005180</name>
</gene>
<dbReference type="SMART" id="SM00992">
    <property type="entry name" value="YccV-like"/>
    <property type="match status" value="1"/>
</dbReference>
<dbReference type="SUPFAM" id="SSF141255">
    <property type="entry name" value="YccV-like"/>
    <property type="match status" value="1"/>
</dbReference>